<keyword evidence="4" id="KW-0051">Antiviral defense</keyword>
<proteinExistence type="inferred from homology"/>
<gene>
    <name evidence="5" type="ORF">BACCIP111899_04129</name>
</gene>
<protein>
    <recommendedName>
        <fullName evidence="2">CRISPR system Cms protein Csm4</fullName>
    </recommendedName>
</protein>
<sequence length="308" mass="35451">MKLYEICLELESPFMTPWQSDILFGHLAWAYRDLFGEKALLDWLAKFQFVPLFVLSDGFIQGGFPRPLFPPPERQEQSKKEKIENIKSGKRLKNLKLIHERDFYAFLQGNPISFSNEVEGTYKSVIQVHNTISRDSGRSLDTDGLFEEESTLLKGTNRISIFVRVQNENNLELLQQLMMYISLTGYGRKKNLGYGQFKVIDIFERFDLDTMSHGANAVVWLSYGVPSKEDPISGWYRLETKYGKLGGRISESENLFKKPLTRIIPGSIFVTTEPKPYYGRMLNNISSNKDVVQYAYALALPVKLPDYL</sequence>
<evidence type="ECO:0000313" key="6">
    <source>
        <dbReference type="Proteomes" id="UP000789423"/>
    </source>
</evidence>
<evidence type="ECO:0000256" key="1">
    <source>
        <dbReference type="ARBA" id="ARBA00005772"/>
    </source>
</evidence>
<comment type="similarity">
    <text evidence="1">Belongs to the CRISPR-associated Csm4 family.</text>
</comment>
<accession>A0ABM8YGH1</accession>
<evidence type="ECO:0000256" key="4">
    <source>
        <dbReference type="ARBA" id="ARBA00023118"/>
    </source>
</evidence>
<evidence type="ECO:0000313" key="5">
    <source>
        <dbReference type="EMBL" id="CAG9614896.1"/>
    </source>
</evidence>
<dbReference type="Proteomes" id="UP000789423">
    <property type="component" value="Unassembled WGS sequence"/>
</dbReference>
<dbReference type="EMBL" id="CAKJTI010000043">
    <property type="protein sequence ID" value="CAG9614896.1"/>
    <property type="molecule type" value="Genomic_DNA"/>
</dbReference>
<reference evidence="5 6" key="1">
    <citation type="submission" date="2021-10" db="EMBL/GenBank/DDBJ databases">
        <authorList>
            <person name="Criscuolo A."/>
        </authorList>
    </citation>
    <scope>NUCLEOTIDE SEQUENCE [LARGE SCALE GENOMIC DNA]</scope>
    <source>
        <strain evidence="6">CIP 111899</strain>
    </source>
</reference>
<dbReference type="NCBIfam" id="TIGR01903">
    <property type="entry name" value="cas5_csm4"/>
    <property type="match status" value="1"/>
</dbReference>
<dbReference type="InterPro" id="IPR005510">
    <property type="entry name" value="Csm4"/>
</dbReference>
<comment type="caution">
    <text evidence="5">The sequence shown here is derived from an EMBL/GenBank/DDBJ whole genome shotgun (WGS) entry which is preliminary data.</text>
</comment>
<name>A0ABM8YGH1_9BACI</name>
<evidence type="ECO:0000256" key="3">
    <source>
        <dbReference type="ARBA" id="ARBA00022884"/>
    </source>
</evidence>
<dbReference type="RefSeq" id="WP_230576831.1">
    <property type="nucleotide sequence ID" value="NZ_CAKJTI010000043.1"/>
</dbReference>
<organism evidence="5 6">
    <name type="scientific">Bacillus rhizoplanae</name>
    <dbReference type="NCBI Taxonomy" id="2880966"/>
    <lineage>
        <taxon>Bacteria</taxon>
        <taxon>Bacillati</taxon>
        <taxon>Bacillota</taxon>
        <taxon>Bacilli</taxon>
        <taxon>Bacillales</taxon>
        <taxon>Bacillaceae</taxon>
        <taxon>Bacillus</taxon>
    </lineage>
</organism>
<keyword evidence="3" id="KW-0694">RNA-binding</keyword>
<keyword evidence="6" id="KW-1185">Reference proteome</keyword>
<evidence type="ECO:0000256" key="2">
    <source>
        <dbReference type="ARBA" id="ARBA00016109"/>
    </source>
</evidence>